<keyword evidence="3" id="KW-1185">Reference proteome</keyword>
<name>A0A8X6RP95_TRICX</name>
<comment type="caution">
    <text evidence="2">The sequence shown here is derived from an EMBL/GenBank/DDBJ whole genome shotgun (WGS) entry which is preliminary data.</text>
</comment>
<evidence type="ECO:0000313" key="2">
    <source>
        <dbReference type="EMBL" id="GFX96279.1"/>
    </source>
</evidence>
<gene>
    <name evidence="2" type="ORF">TNCV_2291671</name>
</gene>
<evidence type="ECO:0000256" key="1">
    <source>
        <dbReference type="SAM" id="MobiDB-lite"/>
    </source>
</evidence>
<accession>A0A8X6RP95</accession>
<reference evidence="2" key="1">
    <citation type="submission" date="2020-08" db="EMBL/GenBank/DDBJ databases">
        <title>Multicomponent nature underlies the extraordinary mechanical properties of spider dragline silk.</title>
        <authorList>
            <person name="Kono N."/>
            <person name="Nakamura H."/>
            <person name="Mori M."/>
            <person name="Yoshida Y."/>
            <person name="Ohtoshi R."/>
            <person name="Malay A.D."/>
            <person name="Moran D.A.P."/>
            <person name="Tomita M."/>
            <person name="Numata K."/>
            <person name="Arakawa K."/>
        </authorList>
    </citation>
    <scope>NUCLEOTIDE SEQUENCE</scope>
</reference>
<feature type="region of interest" description="Disordered" evidence="1">
    <location>
        <begin position="1"/>
        <end position="21"/>
    </location>
</feature>
<evidence type="ECO:0000313" key="3">
    <source>
        <dbReference type="Proteomes" id="UP000887159"/>
    </source>
</evidence>
<dbReference type="AlphaFoldDB" id="A0A8X6RP95"/>
<sequence>MSFTRIPGSGRSRQTSHREDQHIEINARAQLNASSAAIQAEIAPSLGNHIEIKARAPITCANPCFISRARGNIQAQIAPSLGTPVSSRTI</sequence>
<dbReference type="Proteomes" id="UP000887159">
    <property type="component" value="Unassembled WGS sequence"/>
</dbReference>
<dbReference type="EMBL" id="BMAU01021190">
    <property type="protein sequence ID" value="GFX96279.1"/>
    <property type="molecule type" value="Genomic_DNA"/>
</dbReference>
<proteinExistence type="predicted"/>
<organism evidence="2 3">
    <name type="scientific">Trichonephila clavipes</name>
    <name type="common">Golden silk orbweaver</name>
    <name type="synonym">Nephila clavipes</name>
    <dbReference type="NCBI Taxonomy" id="2585209"/>
    <lineage>
        <taxon>Eukaryota</taxon>
        <taxon>Metazoa</taxon>
        <taxon>Ecdysozoa</taxon>
        <taxon>Arthropoda</taxon>
        <taxon>Chelicerata</taxon>
        <taxon>Arachnida</taxon>
        <taxon>Araneae</taxon>
        <taxon>Araneomorphae</taxon>
        <taxon>Entelegynae</taxon>
        <taxon>Araneoidea</taxon>
        <taxon>Nephilidae</taxon>
        <taxon>Trichonephila</taxon>
    </lineage>
</organism>
<protein>
    <submittedName>
        <fullName evidence="2">Uncharacterized protein</fullName>
    </submittedName>
</protein>